<dbReference type="PROSITE" id="PS50206">
    <property type="entry name" value="RHODANESE_3"/>
    <property type="match status" value="1"/>
</dbReference>
<dbReference type="SUPFAM" id="SSF52540">
    <property type="entry name" value="P-loop containing nucleoside triphosphate hydrolases"/>
    <property type="match status" value="1"/>
</dbReference>
<dbReference type="GO" id="GO:0002098">
    <property type="term" value="P:tRNA wobble uridine modification"/>
    <property type="evidence" value="ECO:0007669"/>
    <property type="project" value="InterPro"/>
</dbReference>
<dbReference type="SUPFAM" id="SSF52821">
    <property type="entry name" value="Rhodanese/Cell cycle control phosphatase"/>
    <property type="match status" value="1"/>
</dbReference>
<dbReference type="InterPro" id="IPR058840">
    <property type="entry name" value="AAA_SelU"/>
</dbReference>
<dbReference type="InterPro" id="IPR027417">
    <property type="entry name" value="P-loop_NTPase"/>
</dbReference>
<gene>
    <name evidence="3" type="ORF">AVDCRST_MAG86-1676</name>
</gene>
<dbReference type="PANTHER" id="PTHR30401:SF0">
    <property type="entry name" value="TRNA 2-SELENOURIDINE SYNTHASE"/>
    <property type="match status" value="1"/>
</dbReference>
<keyword evidence="1" id="KW-0711">Selenium</keyword>
<accession>A0A6J4VDP7</accession>
<dbReference type="NCBIfam" id="TIGR03167">
    <property type="entry name" value="tRNA_sel_U_synt"/>
    <property type="match status" value="1"/>
</dbReference>
<protein>
    <submittedName>
        <fullName evidence="3">Selenophosphate-dependent tRNA 2-selenouridine synthase</fullName>
    </submittedName>
</protein>
<feature type="domain" description="Rhodanese" evidence="2">
    <location>
        <begin position="16"/>
        <end position="107"/>
    </location>
</feature>
<reference evidence="3" key="1">
    <citation type="submission" date="2020-02" db="EMBL/GenBank/DDBJ databases">
        <authorList>
            <person name="Meier V. D."/>
        </authorList>
    </citation>
    <scope>NUCLEOTIDE SEQUENCE</scope>
    <source>
        <strain evidence="3">AVDCRST_MAG86</strain>
    </source>
</reference>
<organism evidence="3">
    <name type="scientific">uncultured Truepera sp</name>
    <dbReference type="NCBI Taxonomy" id="543023"/>
    <lineage>
        <taxon>Bacteria</taxon>
        <taxon>Thermotogati</taxon>
        <taxon>Deinococcota</taxon>
        <taxon>Deinococci</taxon>
        <taxon>Trueperales</taxon>
        <taxon>Trueperaceae</taxon>
        <taxon>Truepera</taxon>
        <taxon>environmental samples</taxon>
    </lineage>
</organism>
<sequence>MRSLLEPPDLYPEGAGVPAFTLLDVRAPVEVAAGALPFSVSQPILTDAERHRVGVRYKEAGQDEAVKLGYALTEPFMRERVNAWRVVAAAGPTAVMCWRGGLRSTLADEFIGDARVTRVRSGYKAVRSYLMGRLEPTLARYQTVVVGGLTGSGKTALLGRLADVRGVRVLDLEHEARHRGSAFGRLAEAQPAQATFENSVAVQLLLGSEKTLVLEDESRSIGRVELPDPLYRAVQTSPLVIVDEPLERRVTRIHHDYVLSLGDALGVGETKAYLSESLYRLKNRLSGAVTEAALRALEDADASGCWREPEAHAGWIGPLLRHYYDPLYRKALRNSARPVIFEGDLEACTAWLTQQNRSD</sequence>
<evidence type="ECO:0000313" key="3">
    <source>
        <dbReference type="EMBL" id="CAA9571191.1"/>
    </source>
</evidence>
<dbReference type="InterPro" id="IPR017582">
    <property type="entry name" value="SelU"/>
</dbReference>
<dbReference type="Pfam" id="PF26341">
    <property type="entry name" value="AAA_SelU"/>
    <property type="match status" value="1"/>
</dbReference>
<dbReference type="EMBL" id="CADCWP010000124">
    <property type="protein sequence ID" value="CAA9571191.1"/>
    <property type="molecule type" value="Genomic_DNA"/>
</dbReference>
<name>A0A6J4VDP7_9DEIN</name>
<dbReference type="PANTHER" id="PTHR30401">
    <property type="entry name" value="TRNA 2-SELENOURIDINE SYNTHASE"/>
    <property type="match status" value="1"/>
</dbReference>
<dbReference type="AlphaFoldDB" id="A0A6J4VDP7"/>
<dbReference type="Gene3D" id="3.40.250.10">
    <property type="entry name" value="Rhodanese-like domain"/>
    <property type="match status" value="1"/>
</dbReference>
<dbReference type="InterPro" id="IPR001763">
    <property type="entry name" value="Rhodanese-like_dom"/>
</dbReference>
<dbReference type="InterPro" id="IPR036873">
    <property type="entry name" value="Rhodanese-like_dom_sf"/>
</dbReference>
<evidence type="ECO:0000256" key="1">
    <source>
        <dbReference type="ARBA" id="ARBA00023266"/>
    </source>
</evidence>
<proteinExistence type="predicted"/>
<dbReference type="GO" id="GO:0043828">
    <property type="term" value="F:tRNA 2-selenouridine synthase activity"/>
    <property type="evidence" value="ECO:0007669"/>
    <property type="project" value="InterPro"/>
</dbReference>
<evidence type="ECO:0000259" key="2">
    <source>
        <dbReference type="PROSITE" id="PS50206"/>
    </source>
</evidence>